<dbReference type="OrthoDB" id="7391077at2"/>
<dbReference type="InterPro" id="IPR005586">
    <property type="entry name" value="ABC_trans_aux"/>
</dbReference>
<evidence type="ECO:0000259" key="2">
    <source>
        <dbReference type="Pfam" id="PF03886"/>
    </source>
</evidence>
<keyword evidence="4" id="KW-1185">Reference proteome</keyword>
<comment type="caution">
    <text evidence="3">The sequence shown here is derived from an EMBL/GenBank/DDBJ whole genome shotgun (WGS) entry which is preliminary data.</text>
</comment>
<gene>
    <name evidence="3" type="ORF">F3168_04940</name>
</gene>
<dbReference type="Pfam" id="PF03886">
    <property type="entry name" value="ABC_trans_aux"/>
    <property type="match status" value="1"/>
</dbReference>
<dbReference type="Proteomes" id="UP000481327">
    <property type="component" value="Unassembled WGS sequence"/>
</dbReference>
<dbReference type="Gene3D" id="3.40.50.10610">
    <property type="entry name" value="ABC-type transport auxiliary lipoprotein component"/>
    <property type="match status" value="1"/>
</dbReference>
<evidence type="ECO:0000313" key="3">
    <source>
        <dbReference type="EMBL" id="MQT16605.1"/>
    </source>
</evidence>
<dbReference type="SUPFAM" id="SSF159594">
    <property type="entry name" value="XCC0632-like"/>
    <property type="match status" value="1"/>
</dbReference>
<keyword evidence="1" id="KW-0732">Signal</keyword>
<dbReference type="RefSeq" id="WP_152576984.1">
    <property type="nucleotide sequence ID" value="NZ_JAATJI010000001.1"/>
</dbReference>
<evidence type="ECO:0000313" key="4">
    <source>
        <dbReference type="Proteomes" id="UP000481327"/>
    </source>
</evidence>
<name>A0A7C9KW01_9SPHN</name>
<dbReference type="AlphaFoldDB" id="A0A7C9KW01"/>
<dbReference type="EMBL" id="WIOL01000001">
    <property type="protein sequence ID" value="MQT16605.1"/>
    <property type="molecule type" value="Genomic_DNA"/>
</dbReference>
<accession>A0A7C9KW01</accession>
<evidence type="ECO:0000256" key="1">
    <source>
        <dbReference type="SAM" id="SignalP"/>
    </source>
</evidence>
<dbReference type="PROSITE" id="PS51257">
    <property type="entry name" value="PROKAR_LIPOPROTEIN"/>
    <property type="match status" value="1"/>
</dbReference>
<feature type="chain" id="PRO_5028848150" evidence="1">
    <location>
        <begin position="17"/>
        <end position="202"/>
    </location>
</feature>
<reference evidence="3 4" key="1">
    <citation type="submission" date="2019-09" db="EMBL/GenBank/DDBJ databases">
        <title>Polymorphobacter sp. isolated from a lake in China.</title>
        <authorList>
            <person name="Liu Z."/>
        </authorList>
    </citation>
    <scope>NUCLEOTIDE SEQUENCE [LARGE SCALE GENOMIC DNA]</scope>
    <source>
        <strain evidence="3 4">D40P</strain>
    </source>
</reference>
<sequence>MKSAIVLALSCGALLAACGPLVQIGGNSPPAQSLLVLSATTPPAPYSGATPASATVGVEIPAVPATLQTLRLPVDTTATEVTYLVGATWAEQPNRQFQRLLADTMTAKGIAVVDARQVRTPPVRSLTGTLRSFGLDVTDPANPVVRVRYDAQLSGNRTATNVMLRRFDAVEPVAVQTPLAVAAALNRAANRVAVDVAGWVAG</sequence>
<organism evidence="3 4">
    <name type="scientific">Sandarakinorhabdus fusca</name>
    <dbReference type="NCBI Taxonomy" id="1439888"/>
    <lineage>
        <taxon>Bacteria</taxon>
        <taxon>Pseudomonadati</taxon>
        <taxon>Pseudomonadota</taxon>
        <taxon>Alphaproteobacteria</taxon>
        <taxon>Sphingomonadales</taxon>
        <taxon>Sphingosinicellaceae</taxon>
        <taxon>Sandarakinorhabdus</taxon>
    </lineage>
</organism>
<feature type="domain" description="ABC-type transport auxiliary lipoprotein component" evidence="2">
    <location>
        <begin position="37"/>
        <end position="197"/>
    </location>
</feature>
<feature type="signal peptide" evidence="1">
    <location>
        <begin position="1"/>
        <end position="16"/>
    </location>
</feature>
<protein>
    <submittedName>
        <fullName evidence="3">ABC transporter</fullName>
    </submittedName>
</protein>
<proteinExistence type="predicted"/>